<keyword evidence="7" id="KW-1185">Reference proteome</keyword>
<dbReference type="InterPro" id="IPR052908">
    <property type="entry name" value="AP-4-A_phosphorylase"/>
</dbReference>
<feature type="domain" description="HIT" evidence="5">
    <location>
        <begin position="23"/>
        <end position="133"/>
    </location>
</feature>
<organism evidence="6 7">
    <name type="scientific">Hippea maritima (strain ATCC 700847 / DSM 10411 / MH2)</name>
    <dbReference type="NCBI Taxonomy" id="760142"/>
    <lineage>
        <taxon>Bacteria</taxon>
        <taxon>Pseudomonadati</taxon>
        <taxon>Campylobacterota</taxon>
        <taxon>Desulfurellia</taxon>
        <taxon>Desulfurellales</taxon>
        <taxon>Hippeaceae</taxon>
        <taxon>Hippea</taxon>
    </lineage>
</organism>
<evidence type="ECO:0000256" key="2">
    <source>
        <dbReference type="PIRSR" id="PIRSR639383-1"/>
    </source>
</evidence>
<dbReference type="GO" id="GO:0000166">
    <property type="term" value="F:nucleotide binding"/>
    <property type="evidence" value="ECO:0007669"/>
    <property type="project" value="UniProtKB-KW"/>
</dbReference>
<evidence type="ECO:0000256" key="3">
    <source>
        <dbReference type="PIRSR" id="PIRSR639383-2"/>
    </source>
</evidence>
<dbReference type="InterPro" id="IPR011146">
    <property type="entry name" value="HIT-like"/>
</dbReference>
<reference evidence="6 7" key="1">
    <citation type="journal article" date="2011" name="Stand. Genomic Sci.">
        <title>Complete genome sequence of the thermophilic sulfur-reducer Hippea maritima type strain (MH(2)).</title>
        <authorList>
            <person name="Huntemann M."/>
            <person name="Lu M."/>
            <person name="Nolan M."/>
            <person name="Lapidus A."/>
            <person name="Lucas S."/>
            <person name="Hammon N."/>
            <person name="Deshpande S."/>
            <person name="Cheng J.F."/>
            <person name="Tapia R."/>
            <person name="Han C."/>
            <person name="Goodwin L."/>
            <person name="Pitluck S."/>
            <person name="Liolios K."/>
            <person name="Pagani I."/>
            <person name="Ivanova N."/>
            <person name="Ovchinikova G."/>
            <person name="Pati A."/>
            <person name="Chen A."/>
            <person name="Palaniappan K."/>
            <person name="Land M."/>
            <person name="Hauser L."/>
            <person name="Jeffries C.D."/>
            <person name="Detter J.C."/>
            <person name="Brambilla E.M."/>
            <person name="Rohde M."/>
            <person name="Spring S."/>
            <person name="Goker M."/>
            <person name="Woyke T."/>
            <person name="Bristow J."/>
            <person name="Eisen J.A."/>
            <person name="Markowitz V."/>
            <person name="Hugenholtz P."/>
            <person name="Kyrpides N.C."/>
            <person name="Klenk H.P."/>
            <person name="Mavromatis K."/>
        </authorList>
    </citation>
    <scope>NUCLEOTIDE SEQUENCE [LARGE SCALE GENOMIC DNA]</scope>
    <source>
        <strain evidence="7">ATCC 700847 / DSM 10411 / MH2</strain>
    </source>
</reference>
<dbReference type="Gene3D" id="3.30.428.10">
    <property type="entry name" value="HIT-like"/>
    <property type="match status" value="1"/>
</dbReference>
<dbReference type="PROSITE" id="PS51084">
    <property type="entry name" value="HIT_2"/>
    <property type="match status" value="1"/>
</dbReference>
<dbReference type="PANTHER" id="PTHR42997:SF1">
    <property type="entry name" value="AP-4-A PHOSPHORYLASE"/>
    <property type="match status" value="1"/>
</dbReference>
<dbReference type="SUPFAM" id="SSF54197">
    <property type="entry name" value="HIT-like"/>
    <property type="match status" value="1"/>
</dbReference>
<dbReference type="RefSeq" id="WP_013681170.1">
    <property type="nucleotide sequence ID" value="NC_015318.1"/>
</dbReference>
<evidence type="ECO:0000259" key="5">
    <source>
        <dbReference type="PROSITE" id="PS51084"/>
    </source>
</evidence>
<evidence type="ECO:0000313" key="7">
    <source>
        <dbReference type="Proteomes" id="UP000008139"/>
    </source>
</evidence>
<dbReference type="InterPro" id="IPR039383">
    <property type="entry name" value="FHIT"/>
</dbReference>
<reference evidence="7" key="2">
    <citation type="submission" date="2011-03" db="EMBL/GenBank/DDBJ databases">
        <title>The complete genome of Hippea maritima DSM 10411.</title>
        <authorList>
            <consortium name="US DOE Joint Genome Institute (JGI-PGF)"/>
            <person name="Lucas S."/>
            <person name="Copeland A."/>
            <person name="Lapidus A."/>
            <person name="Bruce D."/>
            <person name="Goodwin L."/>
            <person name="Pitluck S."/>
            <person name="Peters L."/>
            <person name="Kyrpides N."/>
            <person name="Mavromatis K."/>
            <person name="Pagani I."/>
            <person name="Ivanova N."/>
            <person name="Mikhailova N."/>
            <person name="Lu M."/>
            <person name="Detter J.C."/>
            <person name="Tapia R."/>
            <person name="Han C."/>
            <person name="Land M."/>
            <person name="Hauser L."/>
            <person name="Markowitz V."/>
            <person name="Cheng J.-F."/>
            <person name="Hugenholtz P."/>
            <person name="Woyke T."/>
            <person name="Wu D."/>
            <person name="Spring S."/>
            <person name="Schroeder M."/>
            <person name="Brambilla E."/>
            <person name="Klenk H.-P."/>
            <person name="Eisen J.A."/>
        </authorList>
    </citation>
    <scope>NUCLEOTIDE SEQUENCE [LARGE SCALE GENOMIC DNA]</scope>
    <source>
        <strain evidence="7">ATCC 700847 / DSM 10411 / MH2</strain>
    </source>
</reference>
<dbReference type="HOGENOM" id="CLU_056776_1_2_7"/>
<dbReference type="OrthoDB" id="9784774at2"/>
<dbReference type="Pfam" id="PF01230">
    <property type="entry name" value="HIT"/>
    <property type="match status" value="1"/>
</dbReference>
<dbReference type="EMBL" id="CP002606">
    <property type="protein sequence ID" value="AEA33125.1"/>
    <property type="molecule type" value="Genomic_DNA"/>
</dbReference>
<dbReference type="Proteomes" id="UP000008139">
    <property type="component" value="Chromosome"/>
</dbReference>
<dbReference type="PANTHER" id="PTHR42997">
    <property type="entry name" value="HIT FAMILY HYDROLASE"/>
    <property type="match status" value="1"/>
</dbReference>
<proteinExistence type="predicted"/>
<dbReference type="KEGG" id="hmr:Hipma_0145"/>
<dbReference type="CDD" id="cd01275">
    <property type="entry name" value="FHIT"/>
    <property type="match status" value="1"/>
</dbReference>
<keyword evidence="1" id="KW-0547">Nucleotide-binding</keyword>
<evidence type="ECO:0000256" key="1">
    <source>
        <dbReference type="ARBA" id="ARBA00022741"/>
    </source>
</evidence>
<evidence type="ECO:0000313" key="6">
    <source>
        <dbReference type="EMBL" id="AEA33125.1"/>
    </source>
</evidence>
<dbReference type="STRING" id="760142.Hipma_0145"/>
<gene>
    <name evidence="6" type="ordered locus">Hipma_0145</name>
</gene>
<dbReference type="eggNOG" id="COG0537">
    <property type="taxonomic scope" value="Bacteria"/>
</dbReference>
<evidence type="ECO:0000256" key="4">
    <source>
        <dbReference type="PROSITE-ProRule" id="PRU00464"/>
    </source>
</evidence>
<feature type="active site" description="Tele-AMP-histidine intermediate" evidence="2">
    <location>
        <position position="120"/>
    </location>
</feature>
<dbReference type="InParanoid" id="F2LX67"/>
<accession>F2LX67</accession>
<dbReference type="AlphaFoldDB" id="F2LX67"/>
<feature type="binding site" evidence="3">
    <location>
        <position position="122"/>
    </location>
    <ligand>
        <name>substrate</name>
    </ligand>
</feature>
<sequence>MEKLWAPWRIGYILSDKKEDGCVFCNALNSDNDEERLVLYRANLSFIIMNLYPYNAGHLMVVPNRHIDSPLKLTREEQAEMFELVNKGIEVINKVMKPDGFNLGMNLGRPAGAGIDDHIHIHIVPRWSGDTNFMSTVSDTKVISEALKETYNKLKEVMR</sequence>
<protein>
    <submittedName>
        <fullName evidence="6">Histidine triad (HIT) protein</fullName>
    </submittedName>
</protein>
<dbReference type="InterPro" id="IPR036265">
    <property type="entry name" value="HIT-like_sf"/>
</dbReference>
<name>F2LX67_HIPMA</name>
<feature type="binding site" evidence="3">
    <location>
        <position position="50"/>
    </location>
    <ligand>
        <name>substrate</name>
    </ligand>
</feature>
<feature type="short sequence motif" description="Histidine triad motif" evidence="4">
    <location>
        <begin position="118"/>
        <end position="122"/>
    </location>
</feature>
<dbReference type="GO" id="GO:0003824">
    <property type="term" value="F:catalytic activity"/>
    <property type="evidence" value="ECO:0007669"/>
    <property type="project" value="InterPro"/>
</dbReference>